<dbReference type="RefSeq" id="WP_343827431.1">
    <property type="nucleotide sequence ID" value="NZ_BAAACI010000007.1"/>
</dbReference>
<evidence type="ECO:0000256" key="4">
    <source>
        <dbReference type="ARBA" id="ARBA00022989"/>
    </source>
</evidence>
<dbReference type="Pfam" id="PF12704">
    <property type="entry name" value="MacB_PCD"/>
    <property type="match status" value="1"/>
</dbReference>
<dbReference type="InterPro" id="IPR003838">
    <property type="entry name" value="ABC3_permease_C"/>
</dbReference>
<keyword evidence="11" id="KW-1185">Reference proteome</keyword>
<keyword evidence="3 7" id="KW-0812">Transmembrane</keyword>
<keyword evidence="4 7" id="KW-1133">Transmembrane helix</keyword>
<dbReference type="PANTHER" id="PTHR30572">
    <property type="entry name" value="MEMBRANE COMPONENT OF TRANSPORTER-RELATED"/>
    <property type="match status" value="1"/>
</dbReference>
<keyword evidence="2" id="KW-1003">Cell membrane</keyword>
<comment type="subcellular location">
    <subcellularLocation>
        <location evidence="1">Cell membrane</location>
        <topology evidence="1">Multi-pass membrane protein</topology>
    </subcellularLocation>
</comment>
<feature type="domain" description="ABC3 transporter permease C-terminal" evidence="8">
    <location>
        <begin position="318"/>
        <end position="468"/>
    </location>
</feature>
<evidence type="ECO:0000259" key="8">
    <source>
        <dbReference type="Pfam" id="PF02687"/>
    </source>
</evidence>
<accession>A0ABN1KVE8</accession>
<evidence type="ECO:0000256" key="7">
    <source>
        <dbReference type="SAM" id="Phobius"/>
    </source>
</evidence>
<gene>
    <name evidence="10" type="ORF">GCM10008908_31300</name>
</gene>
<dbReference type="InterPro" id="IPR025857">
    <property type="entry name" value="MacB_PCD"/>
</dbReference>
<reference evidence="10 11" key="1">
    <citation type="journal article" date="2019" name="Int. J. Syst. Evol. Microbiol.">
        <title>The Global Catalogue of Microorganisms (GCM) 10K type strain sequencing project: providing services to taxonomists for standard genome sequencing and annotation.</title>
        <authorList>
            <consortium name="The Broad Institute Genomics Platform"/>
            <consortium name="The Broad Institute Genome Sequencing Center for Infectious Disease"/>
            <person name="Wu L."/>
            <person name="Ma J."/>
        </authorList>
    </citation>
    <scope>NUCLEOTIDE SEQUENCE [LARGE SCALE GENOMIC DNA]</scope>
    <source>
        <strain evidence="10 11">JCM 1417</strain>
    </source>
</reference>
<evidence type="ECO:0000256" key="1">
    <source>
        <dbReference type="ARBA" id="ARBA00004651"/>
    </source>
</evidence>
<feature type="transmembrane region" description="Helical" evidence="7">
    <location>
        <begin position="444"/>
        <end position="464"/>
    </location>
</feature>
<organism evidence="10 11">
    <name type="scientific">Clostridium subterminale</name>
    <dbReference type="NCBI Taxonomy" id="1550"/>
    <lineage>
        <taxon>Bacteria</taxon>
        <taxon>Bacillati</taxon>
        <taxon>Bacillota</taxon>
        <taxon>Clostridia</taxon>
        <taxon>Eubacteriales</taxon>
        <taxon>Clostridiaceae</taxon>
        <taxon>Clostridium</taxon>
    </lineage>
</organism>
<feature type="compositionally biased region" description="Basic and acidic residues" evidence="6">
    <location>
        <begin position="115"/>
        <end position="127"/>
    </location>
</feature>
<dbReference type="Proteomes" id="UP001501047">
    <property type="component" value="Unassembled WGS sequence"/>
</dbReference>
<evidence type="ECO:0000256" key="6">
    <source>
        <dbReference type="SAM" id="MobiDB-lite"/>
    </source>
</evidence>
<dbReference type="InterPro" id="IPR050250">
    <property type="entry name" value="Macrolide_Exporter_MacB"/>
</dbReference>
<feature type="region of interest" description="Disordered" evidence="6">
    <location>
        <begin position="112"/>
        <end position="144"/>
    </location>
</feature>
<sequence length="476" mass="51846">MNFIKRAILSVTKRKVKTIILIVILSIIANMVLAGLAIRSATVKSGEFARKKLGGAVSLSVDFEKAMSKSGNKGGKVDITPLTIKDVDKLKDLEHVKAYNYSSSAMVSSDNFKPVVKEQNDKKDDKSSSAVSFSGPPDMAQPDVSLEGNLYTELSPDFTEGKSKLIEGRNLTESDQGKNVAVIEKKLADKNNLKLGDKIKVKSLQGENTLELEVVGIYTAEKVKSDPMMDAMTFLSPYNKIYVPNSVTSQLDPSSSEKTDTIQSAVYYMDDPMNVESFKNDVKASGINLEDYKLDAKDSLYKQMMEPIENVGSFSKTIVIIVAIAGAAILSLIIILSLKDRRYEIGVLMSMGESRLKIVSQLLVETMIVACIAFSISTFTGNAVAQKIGTNLLQNEIKATENQKNSQPSTSGVVMIGPGGTMNEQVDAIDKIDVGVNSRDLQKLYLIGFLIVILATAIPTISIIRFNPKTILSKNE</sequence>
<evidence type="ECO:0000256" key="2">
    <source>
        <dbReference type="ARBA" id="ARBA00022475"/>
    </source>
</evidence>
<evidence type="ECO:0000313" key="10">
    <source>
        <dbReference type="EMBL" id="GAA0776964.1"/>
    </source>
</evidence>
<dbReference type="Pfam" id="PF02687">
    <property type="entry name" value="FtsX"/>
    <property type="match status" value="1"/>
</dbReference>
<dbReference type="PANTHER" id="PTHR30572:SF9">
    <property type="entry name" value="ABC TRANSPORTER PERMEASE PROTEIN"/>
    <property type="match status" value="1"/>
</dbReference>
<evidence type="ECO:0000256" key="3">
    <source>
        <dbReference type="ARBA" id="ARBA00022692"/>
    </source>
</evidence>
<name>A0ABN1KVE8_CLOSU</name>
<comment type="caution">
    <text evidence="10">The sequence shown here is derived from an EMBL/GenBank/DDBJ whole genome shotgun (WGS) entry which is preliminary data.</text>
</comment>
<keyword evidence="5 7" id="KW-0472">Membrane</keyword>
<dbReference type="EMBL" id="BAAACI010000007">
    <property type="protein sequence ID" value="GAA0776964.1"/>
    <property type="molecule type" value="Genomic_DNA"/>
</dbReference>
<proteinExistence type="predicted"/>
<feature type="transmembrane region" description="Helical" evidence="7">
    <location>
        <begin position="358"/>
        <end position="379"/>
    </location>
</feature>
<feature type="domain" description="MacB-like periplasmic core" evidence="9">
    <location>
        <begin position="77"/>
        <end position="283"/>
    </location>
</feature>
<protein>
    <submittedName>
        <fullName evidence="10">ABC transporter permease</fullName>
    </submittedName>
</protein>
<evidence type="ECO:0000259" key="9">
    <source>
        <dbReference type="Pfam" id="PF12704"/>
    </source>
</evidence>
<evidence type="ECO:0000313" key="11">
    <source>
        <dbReference type="Proteomes" id="UP001501047"/>
    </source>
</evidence>
<feature type="transmembrane region" description="Helical" evidence="7">
    <location>
        <begin position="318"/>
        <end position="338"/>
    </location>
</feature>
<evidence type="ECO:0000256" key="5">
    <source>
        <dbReference type="ARBA" id="ARBA00023136"/>
    </source>
</evidence>
<feature type="transmembrane region" description="Helical" evidence="7">
    <location>
        <begin position="20"/>
        <end position="38"/>
    </location>
</feature>